<evidence type="ECO:0000313" key="15">
    <source>
        <dbReference type="Proteomes" id="UP001209878"/>
    </source>
</evidence>
<keyword evidence="8 13" id="KW-1133">Transmembrane helix</keyword>
<dbReference type="GO" id="GO:0005789">
    <property type="term" value="C:endoplasmic reticulum membrane"/>
    <property type="evidence" value="ECO:0007669"/>
    <property type="project" value="UniProtKB-SubCell"/>
</dbReference>
<evidence type="ECO:0000256" key="5">
    <source>
        <dbReference type="ARBA" id="ARBA00022679"/>
    </source>
</evidence>
<evidence type="ECO:0000256" key="10">
    <source>
        <dbReference type="ARBA" id="ARBA00023180"/>
    </source>
</evidence>
<dbReference type="PANTHER" id="PTHR23071:SF1">
    <property type="entry name" value="GPI ETHANOLAMINE PHOSPHATE TRANSFERASE 3"/>
    <property type="match status" value="1"/>
</dbReference>
<dbReference type="InterPro" id="IPR017850">
    <property type="entry name" value="Alkaline_phosphatase_core_sf"/>
</dbReference>
<evidence type="ECO:0000256" key="6">
    <source>
        <dbReference type="ARBA" id="ARBA00022692"/>
    </source>
</evidence>
<keyword evidence="9 13" id="KW-0472">Membrane</keyword>
<dbReference type="InterPro" id="IPR037675">
    <property type="entry name" value="PIG-O_N"/>
</dbReference>
<keyword evidence="5" id="KW-0808">Transferase</keyword>
<dbReference type="GO" id="GO:0006506">
    <property type="term" value="P:GPI anchor biosynthetic process"/>
    <property type="evidence" value="ECO:0007669"/>
    <property type="project" value="UniProtKB-KW"/>
</dbReference>
<dbReference type="CDD" id="cd16023">
    <property type="entry name" value="GPI_EPT_3"/>
    <property type="match status" value="1"/>
</dbReference>
<comment type="subcellular location">
    <subcellularLocation>
        <location evidence="1">Endoplasmic reticulum membrane</location>
        <topology evidence="1">Multi-pass membrane protein</topology>
    </subcellularLocation>
</comment>
<protein>
    <recommendedName>
        <fullName evidence="12">GPI ethanolamine phosphate transferase 3, catalytic subunit</fullName>
    </recommendedName>
    <alternativeName>
        <fullName evidence="11">Phosphatidylinositol-glycan biosynthesis class O protein</fullName>
    </alternativeName>
</protein>
<evidence type="ECO:0000256" key="11">
    <source>
        <dbReference type="ARBA" id="ARBA00079084"/>
    </source>
</evidence>
<feature type="transmembrane region" description="Helical" evidence="13">
    <location>
        <begin position="562"/>
        <end position="580"/>
    </location>
</feature>
<comment type="caution">
    <text evidence="14">The sequence shown here is derived from an EMBL/GenBank/DDBJ whole genome shotgun (WGS) entry which is preliminary data.</text>
</comment>
<feature type="transmembrane region" description="Helical" evidence="13">
    <location>
        <begin position="1024"/>
        <end position="1045"/>
    </location>
</feature>
<proteinExistence type="inferred from homology"/>
<dbReference type="EMBL" id="JAODUO010001638">
    <property type="protein sequence ID" value="KAK2160553.1"/>
    <property type="molecule type" value="Genomic_DNA"/>
</dbReference>
<reference evidence="14" key="1">
    <citation type="journal article" date="2023" name="Mol. Biol. Evol.">
        <title>Third-Generation Sequencing Reveals the Adaptive Role of the Epigenome in Three Deep-Sea Polychaetes.</title>
        <authorList>
            <person name="Perez M."/>
            <person name="Aroh O."/>
            <person name="Sun Y."/>
            <person name="Lan Y."/>
            <person name="Juniper S.K."/>
            <person name="Young C.R."/>
            <person name="Angers B."/>
            <person name="Qian P.Y."/>
        </authorList>
    </citation>
    <scope>NUCLEOTIDE SEQUENCE</scope>
    <source>
        <strain evidence="14">R07B-5</strain>
    </source>
</reference>
<comment type="similarity">
    <text evidence="3">Belongs to the PIGG/PIGN/PIGO family. PIGO subfamily.</text>
</comment>
<feature type="transmembrane region" description="Helical" evidence="13">
    <location>
        <begin position="492"/>
        <end position="512"/>
    </location>
</feature>
<keyword evidence="15" id="KW-1185">Reference proteome</keyword>
<keyword evidence="7" id="KW-0256">Endoplasmic reticulum</keyword>
<feature type="transmembrane region" description="Helical" evidence="13">
    <location>
        <begin position="696"/>
        <end position="716"/>
    </location>
</feature>
<dbReference type="InterPro" id="IPR002591">
    <property type="entry name" value="Phosphodiest/P_Trfase"/>
</dbReference>
<evidence type="ECO:0000256" key="4">
    <source>
        <dbReference type="ARBA" id="ARBA00022502"/>
    </source>
</evidence>
<gene>
    <name evidence="14" type="ORF">NP493_1636g00010</name>
</gene>
<evidence type="ECO:0000256" key="9">
    <source>
        <dbReference type="ARBA" id="ARBA00023136"/>
    </source>
</evidence>
<evidence type="ECO:0000256" key="3">
    <source>
        <dbReference type="ARBA" id="ARBA00008695"/>
    </source>
</evidence>
<comment type="pathway">
    <text evidence="2">Glycolipid biosynthesis; glycosylphosphatidylinositol-anchor biosynthesis.</text>
</comment>
<dbReference type="Gene3D" id="3.40.720.10">
    <property type="entry name" value="Alkaline Phosphatase, subunit A"/>
    <property type="match status" value="1"/>
</dbReference>
<organism evidence="14 15">
    <name type="scientific">Ridgeia piscesae</name>
    <name type="common">Tubeworm</name>
    <dbReference type="NCBI Taxonomy" id="27915"/>
    <lineage>
        <taxon>Eukaryota</taxon>
        <taxon>Metazoa</taxon>
        <taxon>Spiralia</taxon>
        <taxon>Lophotrochozoa</taxon>
        <taxon>Annelida</taxon>
        <taxon>Polychaeta</taxon>
        <taxon>Sedentaria</taxon>
        <taxon>Canalipalpata</taxon>
        <taxon>Sabellida</taxon>
        <taxon>Siboglinidae</taxon>
        <taxon>Ridgeia</taxon>
    </lineage>
</organism>
<evidence type="ECO:0000313" key="14">
    <source>
        <dbReference type="EMBL" id="KAK2160553.1"/>
    </source>
</evidence>
<evidence type="ECO:0000256" key="12">
    <source>
        <dbReference type="ARBA" id="ARBA00093602"/>
    </source>
</evidence>
<dbReference type="SUPFAM" id="SSF53649">
    <property type="entry name" value="Alkaline phosphatase-like"/>
    <property type="match status" value="1"/>
</dbReference>
<feature type="transmembrane region" description="Helical" evidence="13">
    <location>
        <begin position="1065"/>
        <end position="1084"/>
    </location>
</feature>
<dbReference type="Pfam" id="PF01663">
    <property type="entry name" value="Phosphodiest"/>
    <property type="match status" value="1"/>
</dbReference>
<dbReference type="AlphaFoldDB" id="A0AAD9N9N3"/>
<evidence type="ECO:0000256" key="13">
    <source>
        <dbReference type="SAM" id="Phobius"/>
    </source>
</evidence>
<keyword evidence="4" id="KW-0337">GPI-anchor biosynthesis</keyword>
<feature type="transmembrane region" description="Helical" evidence="13">
    <location>
        <begin position="767"/>
        <end position="785"/>
    </location>
</feature>
<feature type="transmembrane region" description="Helical" evidence="13">
    <location>
        <begin position="452"/>
        <end position="480"/>
    </location>
</feature>
<dbReference type="Proteomes" id="UP001209878">
    <property type="component" value="Unassembled WGS sequence"/>
</dbReference>
<name>A0AAD9N9N3_RIDPI</name>
<keyword evidence="6 13" id="KW-0812">Transmembrane</keyword>
<dbReference type="GO" id="GO:0051377">
    <property type="term" value="F:mannose-ethanolamine phosphotransferase activity"/>
    <property type="evidence" value="ECO:0007669"/>
    <property type="project" value="InterPro"/>
</dbReference>
<accession>A0AAD9N9N3</accession>
<sequence>MNLGTKYCLTIIWVLLLYAVGTSLFFRGFLLKRSVVAQNSTCEERPLQSRAGVSVPEGRCDGEGCWMTRRYDRAVIIVIDALRFDFVAYNSSIDSTAELPYQNKLKTLHELLERKPQNTRLYHFWADPPTTTMQRLKGLTTGSLPTFVDVSSNFDSAEITEDNFIDQFVKNNRRIVFMGDDTWTHLFPGRFIKQFDFPSFNVKDLHTVDNGVIEHLIPEMKHNNWDLLIGHFLGVDHCGHGYGPQHPAMADKLVQLDGILRTVIDELDNDTILFVFGDHGMTGTGDHGGDSKNELDAALLVYSPSPITKSPQQQGTYASVSQVDLVPTISLLMGLPIPFSNLGSVIPDLFTYCTSWNVLTHKENLLLRSVESLQLNAQQLQRYLVAYTAEADEFPYVLFSDLTSQLSHLELTLNDTLRMWDVSREHSLKQLEVIKLGYERYLRRAKAMCEEIWVNFNVVLMLLGITLITIALLLCIFLYNSVLPNGKFTMDVQVTFAATFAVFLLVLFLWFLDLGIVNLLSSLLLGIVTISVFAVMFINVLATEPLTWKLTLHGLYSSIIRVDVDTLFSVLSVCLCFAVYFSNSFVVYEDQVTLFLLQSWLCIHFFTMNNRLFGQRTDKSGVELAQRQRRHQASKFDIGRIVTSPRSIALLLTVAALACVRLGANFRGCREEQWLCERSEFLQPLMSLTSTTHKNVRYFMSVASVVVVVLGITSWLRYHGNLNGHAPVVMCQRYALPITGVVISLYWAMQTLPRDILENLHGWQMTVFPRIAFMLTGTTFLCIIVKPLCIFSPRVPSSDILLGGGSNYIPRAFNHIKYNWRKHLGSRTTENGTEAEKRPPVVYGLATVYSGTFLVLTVALCLLLMLVLRDGLAPSIALQLSAMYLMLELHACRQRLNESNSGVDNSAPWSCVCCWVLLASHDFFSSGHQNVFQTIQWEMAYTGFHGNFDVNIIPATMLTLNTFSGHILGVFTLPLLIFWPKVRGDVLFYFGMSEVETDRKGKRQKGEMRLHEDPTGLRTASLKIILGYLIFSGAKLLAAASAAGLHRRHLMVWKIFTPRIIYEGATFLVVSPLLVIVFLIVLRIDTALSRWLDDLVKQR</sequence>
<feature type="transmembrane region" description="Helical" evidence="13">
    <location>
        <begin position="518"/>
        <end position="541"/>
    </location>
</feature>
<evidence type="ECO:0000256" key="1">
    <source>
        <dbReference type="ARBA" id="ARBA00004477"/>
    </source>
</evidence>
<evidence type="ECO:0000256" key="2">
    <source>
        <dbReference type="ARBA" id="ARBA00004687"/>
    </source>
</evidence>
<dbReference type="InterPro" id="IPR039524">
    <property type="entry name" value="PIGO/GPI13"/>
</dbReference>
<dbReference type="FunFam" id="3.40.720.10:FF:000041">
    <property type="entry name" value="GPI ethanolamine phosphate transferase 3"/>
    <property type="match status" value="1"/>
</dbReference>
<keyword evidence="10" id="KW-0325">Glycoprotein</keyword>
<feature type="transmembrane region" description="Helical" evidence="13">
    <location>
        <begin position="841"/>
        <end position="865"/>
    </location>
</feature>
<dbReference type="PANTHER" id="PTHR23071">
    <property type="entry name" value="PHOSPHATIDYLINOSITOL GLYCAN"/>
    <property type="match status" value="1"/>
</dbReference>
<evidence type="ECO:0000256" key="8">
    <source>
        <dbReference type="ARBA" id="ARBA00022989"/>
    </source>
</evidence>
<evidence type="ECO:0000256" key="7">
    <source>
        <dbReference type="ARBA" id="ARBA00022824"/>
    </source>
</evidence>
<feature type="transmembrane region" description="Helical" evidence="13">
    <location>
        <begin position="958"/>
        <end position="979"/>
    </location>
</feature>
<feature type="transmembrane region" description="Helical" evidence="13">
    <location>
        <begin position="7"/>
        <end position="30"/>
    </location>
</feature>